<reference evidence="3" key="1">
    <citation type="submission" date="2016-10" db="EMBL/GenBank/DDBJ databases">
        <title>Sequence of Gallionella enrichment culture.</title>
        <authorList>
            <person name="Poehlein A."/>
            <person name="Muehling M."/>
            <person name="Daniel R."/>
        </authorList>
    </citation>
    <scope>NUCLEOTIDE SEQUENCE</scope>
</reference>
<evidence type="ECO:0000259" key="2">
    <source>
        <dbReference type="Pfam" id="PF13280"/>
    </source>
</evidence>
<accession>A0A1J5PQZ2</accession>
<feature type="domain" description="Helix-turn-helix type 11" evidence="1">
    <location>
        <begin position="22"/>
        <end position="75"/>
    </location>
</feature>
<dbReference type="Pfam" id="PF08279">
    <property type="entry name" value="HTH_11"/>
    <property type="match status" value="1"/>
</dbReference>
<dbReference type="InterPro" id="IPR026881">
    <property type="entry name" value="WYL_dom"/>
</dbReference>
<dbReference type="InterPro" id="IPR013196">
    <property type="entry name" value="HTH_11"/>
</dbReference>
<dbReference type="EMBL" id="MLJW01004341">
    <property type="protein sequence ID" value="OIQ70151.1"/>
    <property type="molecule type" value="Genomic_DNA"/>
</dbReference>
<evidence type="ECO:0000313" key="3">
    <source>
        <dbReference type="EMBL" id="OIQ70151.1"/>
    </source>
</evidence>
<name>A0A1J5PQZ2_9ZZZZ</name>
<dbReference type="Gene3D" id="1.10.10.10">
    <property type="entry name" value="Winged helix-like DNA-binding domain superfamily/Winged helix DNA-binding domain"/>
    <property type="match status" value="1"/>
</dbReference>
<dbReference type="InterPro" id="IPR036390">
    <property type="entry name" value="WH_DNA-bd_sf"/>
</dbReference>
<dbReference type="PANTHER" id="PTHR34580:SF3">
    <property type="entry name" value="PROTEIN PAFB"/>
    <property type="match status" value="1"/>
</dbReference>
<dbReference type="PROSITE" id="PS52050">
    <property type="entry name" value="WYL"/>
    <property type="match status" value="1"/>
</dbReference>
<evidence type="ECO:0000259" key="1">
    <source>
        <dbReference type="Pfam" id="PF08279"/>
    </source>
</evidence>
<dbReference type="AlphaFoldDB" id="A0A1J5PQZ2"/>
<gene>
    <name evidence="3" type="primary">birA_15</name>
    <name evidence="3" type="ORF">GALL_482410</name>
</gene>
<dbReference type="InterPro" id="IPR051534">
    <property type="entry name" value="CBASS_pafABC_assoc_protein"/>
</dbReference>
<protein>
    <submittedName>
        <fullName evidence="3">Bifunctional ligase/repressor BirA</fullName>
        <ecNumber evidence="3">6.3.4.15</ecNumber>
    </submittedName>
</protein>
<feature type="domain" description="WYL" evidence="2">
    <location>
        <begin position="154"/>
        <end position="219"/>
    </location>
</feature>
<comment type="caution">
    <text evidence="3">The sequence shown here is derived from an EMBL/GenBank/DDBJ whole genome shotgun (WGS) entry which is preliminary data.</text>
</comment>
<sequence>MICICGVESDAREPPDLSRAERLLQLMQVLRAHRHPVSGAALAAELGVSLRSLYRDIASLKAQGARIDGAAGVGYLLRPGFTLPPLMFSEEEIEALALGARWVADRGDAGLGEAVRNALAKIGAVLPAERRMELETSPLLVGPGATLPAGDLELPLIRAAIRAERKLDIVYRDLKDRESARTLWPFALGYFDRVRVMVAWCELRREFRHFRVDRVLQIKLTESRYPRRRLALLKAWRQEQGLAEP</sequence>
<organism evidence="3">
    <name type="scientific">mine drainage metagenome</name>
    <dbReference type="NCBI Taxonomy" id="410659"/>
    <lineage>
        <taxon>unclassified sequences</taxon>
        <taxon>metagenomes</taxon>
        <taxon>ecological metagenomes</taxon>
    </lineage>
</organism>
<dbReference type="GO" id="GO:0004077">
    <property type="term" value="F:biotin--[biotin carboxyl-carrier protein] ligase activity"/>
    <property type="evidence" value="ECO:0007669"/>
    <property type="project" value="UniProtKB-EC"/>
</dbReference>
<dbReference type="SUPFAM" id="SSF46785">
    <property type="entry name" value="Winged helix' DNA-binding domain"/>
    <property type="match status" value="1"/>
</dbReference>
<keyword evidence="3" id="KW-0436">Ligase</keyword>
<proteinExistence type="predicted"/>
<dbReference type="InterPro" id="IPR036388">
    <property type="entry name" value="WH-like_DNA-bd_sf"/>
</dbReference>
<dbReference type="PANTHER" id="PTHR34580">
    <property type="match status" value="1"/>
</dbReference>
<dbReference type="Pfam" id="PF13280">
    <property type="entry name" value="WYL"/>
    <property type="match status" value="1"/>
</dbReference>
<dbReference type="EC" id="6.3.4.15" evidence="3"/>